<dbReference type="EMBL" id="LR588407">
    <property type="protein sequence ID" value="VTO14047.1"/>
    <property type="molecule type" value="Genomic_DNA"/>
</dbReference>
<sequence>MVMTVAEASAFDMLETLTDAGRVGRFTRQRFGEMARQVSEGAAFTLRDGEGRLIAVAGLWPEADHAEAWLAVGPAFRANLRRAMAQLGALLTGVAEGSGTEEVRLYVAQGTCAKRVAGARLATWSGFIRSGEEATPLGPVEVYRRNFGGPPHGQ</sequence>
<protein>
    <recommendedName>
        <fullName evidence="3">N-acetyltransferase domain-containing protein</fullName>
    </recommendedName>
</protein>
<evidence type="ECO:0000313" key="1">
    <source>
        <dbReference type="EMBL" id="VTO14047.1"/>
    </source>
</evidence>
<evidence type="ECO:0000313" key="2">
    <source>
        <dbReference type="Proteomes" id="UP000309952"/>
    </source>
</evidence>
<organism evidence="1 2">
    <name type="scientific">Brevundimonas vancanneytii</name>
    <dbReference type="NCBI Taxonomy" id="1325724"/>
    <lineage>
        <taxon>Bacteria</taxon>
        <taxon>Pseudomonadati</taxon>
        <taxon>Pseudomonadota</taxon>
        <taxon>Alphaproteobacteria</taxon>
        <taxon>Caulobacterales</taxon>
        <taxon>Caulobacteraceae</taxon>
        <taxon>Brevundimonas</taxon>
    </lineage>
</organism>
<evidence type="ECO:0008006" key="3">
    <source>
        <dbReference type="Google" id="ProtNLM"/>
    </source>
</evidence>
<dbReference type="RefSeq" id="WP_138141229.1">
    <property type="nucleotide sequence ID" value="NZ_LR588407.1"/>
</dbReference>
<dbReference type="KEGG" id="bvy:NCTC9239_01261"/>
<keyword evidence="2" id="KW-1185">Reference proteome</keyword>
<dbReference type="AlphaFoldDB" id="A0A4P1K0W8"/>
<gene>
    <name evidence="1" type="ORF">NCTC9239_01261</name>
</gene>
<dbReference type="Proteomes" id="UP000309952">
    <property type="component" value="Chromosome"/>
</dbReference>
<proteinExistence type="predicted"/>
<name>A0A4P1K0W8_9CAUL</name>
<reference evidence="1 2" key="1">
    <citation type="submission" date="2019-04" db="EMBL/GenBank/DDBJ databases">
        <authorList>
            <consortium name="Pathogen Informatics"/>
        </authorList>
    </citation>
    <scope>NUCLEOTIDE SEQUENCE [LARGE SCALE GENOMIC DNA]</scope>
    <source>
        <strain evidence="1 2">NCTC9239</strain>
    </source>
</reference>
<accession>A0A4P1K0W8</accession>